<gene>
    <name evidence="2" type="ORF">BS47DRAFT_1397760</name>
</gene>
<keyword evidence="1" id="KW-0732">Signal</keyword>
<reference evidence="2" key="1">
    <citation type="journal article" date="2020" name="Nat. Commun.">
        <title>Large-scale genome sequencing of mycorrhizal fungi provides insights into the early evolution of symbiotic traits.</title>
        <authorList>
            <person name="Miyauchi S."/>
            <person name="Kiss E."/>
            <person name="Kuo A."/>
            <person name="Drula E."/>
            <person name="Kohler A."/>
            <person name="Sanchez-Garcia M."/>
            <person name="Morin E."/>
            <person name="Andreopoulos B."/>
            <person name="Barry K.W."/>
            <person name="Bonito G."/>
            <person name="Buee M."/>
            <person name="Carver A."/>
            <person name="Chen C."/>
            <person name="Cichocki N."/>
            <person name="Clum A."/>
            <person name="Culley D."/>
            <person name="Crous P.W."/>
            <person name="Fauchery L."/>
            <person name="Girlanda M."/>
            <person name="Hayes R.D."/>
            <person name="Keri Z."/>
            <person name="LaButti K."/>
            <person name="Lipzen A."/>
            <person name="Lombard V."/>
            <person name="Magnuson J."/>
            <person name="Maillard F."/>
            <person name="Murat C."/>
            <person name="Nolan M."/>
            <person name="Ohm R.A."/>
            <person name="Pangilinan J."/>
            <person name="Pereira M.F."/>
            <person name="Perotto S."/>
            <person name="Peter M."/>
            <person name="Pfister S."/>
            <person name="Riley R."/>
            <person name="Sitrit Y."/>
            <person name="Stielow J.B."/>
            <person name="Szollosi G."/>
            <person name="Zifcakova L."/>
            <person name="Stursova M."/>
            <person name="Spatafora J.W."/>
            <person name="Tedersoo L."/>
            <person name="Vaario L.M."/>
            <person name="Yamada A."/>
            <person name="Yan M."/>
            <person name="Wang P."/>
            <person name="Xu J."/>
            <person name="Bruns T."/>
            <person name="Baldrian P."/>
            <person name="Vilgalys R."/>
            <person name="Dunand C."/>
            <person name="Henrissat B."/>
            <person name="Grigoriev I.V."/>
            <person name="Hibbett D."/>
            <person name="Nagy L.G."/>
            <person name="Martin F.M."/>
        </authorList>
    </citation>
    <scope>NUCLEOTIDE SEQUENCE</scope>
    <source>
        <strain evidence="2">UP504</strain>
    </source>
</reference>
<sequence>MITPRSHFSLFLVPILVLNSISSSLLQYSSYTGPGTPHSSCLYIACPAAWVLARVPPYTVAPFSAISHPTPRKKRRTLSLHCCTSINTGAPARSGRCEITWSCADTFVPNPSDPPRTPQVPVSLIPRTDLACLHPLDRRIHSPGPLARIVRDPLDDHGYRHTGGVPNPFNPSGSVKPTIILACTHLANPRTS</sequence>
<name>A0A9P6DNY7_9AGAM</name>
<dbReference type="Proteomes" id="UP000886523">
    <property type="component" value="Unassembled WGS sequence"/>
</dbReference>
<organism evidence="2 3">
    <name type="scientific">Hydnum rufescens UP504</name>
    <dbReference type="NCBI Taxonomy" id="1448309"/>
    <lineage>
        <taxon>Eukaryota</taxon>
        <taxon>Fungi</taxon>
        <taxon>Dikarya</taxon>
        <taxon>Basidiomycota</taxon>
        <taxon>Agaricomycotina</taxon>
        <taxon>Agaricomycetes</taxon>
        <taxon>Cantharellales</taxon>
        <taxon>Hydnaceae</taxon>
        <taxon>Hydnum</taxon>
    </lineage>
</organism>
<protein>
    <recommendedName>
        <fullName evidence="4">Secreted protein</fullName>
    </recommendedName>
</protein>
<evidence type="ECO:0000313" key="3">
    <source>
        <dbReference type="Proteomes" id="UP000886523"/>
    </source>
</evidence>
<feature type="chain" id="PRO_5040196556" description="Secreted protein" evidence="1">
    <location>
        <begin position="24"/>
        <end position="192"/>
    </location>
</feature>
<evidence type="ECO:0000256" key="1">
    <source>
        <dbReference type="SAM" id="SignalP"/>
    </source>
</evidence>
<evidence type="ECO:0000313" key="2">
    <source>
        <dbReference type="EMBL" id="KAF9508447.1"/>
    </source>
</evidence>
<accession>A0A9P6DNY7</accession>
<evidence type="ECO:0008006" key="4">
    <source>
        <dbReference type="Google" id="ProtNLM"/>
    </source>
</evidence>
<dbReference type="EMBL" id="MU129058">
    <property type="protein sequence ID" value="KAF9508447.1"/>
    <property type="molecule type" value="Genomic_DNA"/>
</dbReference>
<dbReference type="AlphaFoldDB" id="A0A9P6DNY7"/>
<keyword evidence="3" id="KW-1185">Reference proteome</keyword>
<feature type="signal peptide" evidence="1">
    <location>
        <begin position="1"/>
        <end position="23"/>
    </location>
</feature>
<proteinExistence type="predicted"/>
<comment type="caution">
    <text evidence="2">The sequence shown here is derived from an EMBL/GenBank/DDBJ whole genome shotgun (WGS) entry which is preliminary data.</text>
</comment>